<evidence type="ECO:0000313" key="1">
    <source>
        <dbReference type="EMBL" id="KAA0976392.1"/>
    </source>
</evidence>
<organism evidence="1 2">
    <name type="scientific">Paeniglutamicibacter gangotriensis</name>
    <dbReference type="NCBI Taxonomy" id="254787"/>
    <lineage>
        <taxon>Bacteria</taxon>
        <taxon>Bacillati</taxon>
        <taxon>Actinomycetota</taxon>
        <taxon>Actinomycetes</taxon>
        <taxon>Micrococcales</taxon>
        <taxon>Micrococcaceae</taxon>
        <taxon>Paeniglutamicibacter</taxon>
    </lineage>
</organism>
<comment type="caution">
    <text evidence="1">The sequence shown here is derived from an EMBL/GenBank/DDBJ whole genome shotgun (WGS) entry which is preliminary data.</text>
</comment>
<dbReference type="AlphaFoldDB" id="A0A5B0EDH0"/>
<dbReference type="Proteomes" id="UP000323856">
    <property type="component" value="Unassembled WGS sequence"/>
</dbReference>
<reference evidence="1 2" key="1">
    <citation type="submission" date="2019-07" db="EMBL/GenBank/DDBJ databases">
        <title>Analysis of the biochemical properties, biological activity and biotechnological potential of siderophores and biosurfactants produced by Antarctic psychrotolerant bacteria.</title>
        <authorList>
            <person name="Styczynski M."/>
            <person name="Krucon T."/>
            <person name="Decewicz P."/>
            <person name="Dziewit L."/>
        </authorList>
    </citation>
    <scope>NUCLEOTIDE SEQUENCE [LARGE SCALE GENOMIC DNA]</scope>
    <source>
        <strain evidence="1 2">ANT_H27</strain>
    </source>
</reference>
<proteinExistence type="predicted"/>
<gene>
    <name evidence="1" type="ORF">FQ154_11015</name>
</gene>
<accession>A0A5B0EDH0</accession>
<evidence type="ECO:0000313" key="2">
    <source>
        <dbReference type="Proteomes" id="UP000323856"/>
    </source>
</evidence>
<sequence>MKKLFWVGIGIGVGVLAARKLSEAKDLASADGMNRTVARLSDSLHEVAEAFRTGMNERETELRQALGLDETSGTSHH</sequence>
<dbReference type="OrthoDB" id="4952314at2"/>
<dbReference type="RefSeq" id="WP_007272182.1">
    <property type="nucleotide sequence ID" value="NZ_JBITUG010000002.1"/>
</dbReference>
<protein>
    <submittedName>
        <fullName evidence="1">Uncharacterized protein</fullName>
    </submittedName>
</protein>
<dbReference type="EMBL" id="VOBL01000010">
    <property type="protein sequence ID" value="KAA0976392.1"/>
    <property type="molecule type" value="Genomic_DNA"/>
</dbReference>
<name>A0A5B0EDH0_9MICC</name>